<gene>
    <name evidence="3" type="ORF">V1264_011309</name>
</gene>
<evidence type="ECO:0000313" key="4">
    <source>
        <dbReference type="Proteomes" id="UP001374579"/>
    </source>
</evidence>
<evidence type="ECO:0008006" key="5">
    <source>
        <dbReference type="Google" id="ProtNLM"/>
    </source>
</evidence>
<dbReference type="Gene3D" id="3.40.50.720">
    <property type="entry name" value="NAD(P)-binding Rossmann-like Domain"/>
    <property type="match status" value="1"/>
</dbReference>
<comment type="caution">
    <text evidence="3">The sequence shown here is derived from an EMBL/GenBank/DDBJ whole genome shotgun (WGS) entry which is preliminary data.</text>
</comment>
<organism evidence="3 4">
    <name type="scientific">Littorina saxatilis</name>
    <dbReference type="NCBI Taxonomy" id="31220"/>
    <lineage>
        <taxon>Eukaryota</taxon>
        <taxon>Metazoa</taxon>
        <taxon>Spiralia</taxon>
        <taxon>Lophotrochozoa</taxon>
        <taxon>Mollusca</taxon>
        <taxon>Gastropoda</taxon>
        <taxon>Caenogastropoda</taxon>
        <taxon>Littorinimorpha</taxon>
        <taxon>Littorinoidea</taxon>
        <taxon>Littorinidae</taxon>
        <taxon>Littorina</taxon>
    </lineage>
</organism>
<dbReference type="Pfam" id="PF00106">
    <property type="entry name" value="adh_short"/>
    <property type="match status" value="1"/>
</dbReference>
<accession>A0AAN9GKW2</accession>
<dbReference type="PANTHER" id="PTHR43115:SF4">
    <property type="entry name" value="DEHYDROGENASE_REDUCTASE SDR FAMILY MEMBER 11"/>
    <property type="match status" value="1"/>
</dbReference>
<comment type="similarity">
    <text evidence="1">Belongs to the short-chain dehydrogenases/reductases (SDR) family.</text>
</comment>
<name>A0AAN9GKW2_9CAEN</name>
<keyword evidence="4" id="KW-1185">Reference proteome</keyword>
<evidence type="ECO:0000313" key="3">
    <source>
        <dbReference type="EMBL" id="KAK7111721.1"/>
    </source>
</evidence>
<dbReference type="FunFam" id="3.40.50.720:FF:000047">
    <property type="entry name" value="NADP-dependent L-serine/L-allo-threonine dehydrogenase"/>
    <property type="match status" value="1"/>
</dbReference>
<evidence type="ECO:0000256" key="1">
    <source>
        <dbReference type="ARBA" id="ARBA00006484"/>
    </source>
</evidence>
<dbReference type="InterPro" id="IPR036291">
    <property type="entry name" value="NAD(P)-bd_dom_sf"/>
</dbReference>
<dbReference type="AlphaFoldDB" id="A0AAN9GKW2"/>
<dbReference type="EMBL" id="JBAMIC010000002">
    <property type="protein sequence ID" value="KAK7111721.1"/>
    <property type="molecule type" value="Genomic_DNA"/>
</dbReference>
<dbReference type="Proteomes" id="UP001374579">
    <property type="component" value="Unassembled WGS sequence"/>
</dbReference>
<dbReference type="GO" id="GO:0016616">
    <property type="term" value="F:oxidoreductase activity, acting on the CH-OH group of donors, NAD or NADP as acceptor"/>
    <property type="evidence" value="ECO:0007669"/>
    <property type="project" value="UniProtKB-ARBA"/>
</dbReference>
<dbReference type="InterPro" id="IPR002347">
    <property type="entry name" value="SDR_fam"/>
</dbReference>
<reference evidence="3 4" key="1">
    <citation type="submission" date="2024-02" db="EMBL/GenBank/DDBJ databases">
        <title>Chromosome-scale genome assembly of the rough periwinkle Littorina saxatilis.</title>
        <authorList>
            <person name="De Jode A."/>
            <person name="Faria R."/>
            <person name="Formenti G."/>
            <person name="Sims Y."/>
            <person name="Smith T.P."/>
            <person name="Tracey A."/>
            <person name="Wood J.M.D."/>
            <person name="Zagrodzka Z.B."/>
            <person name="Johannesson K."/>
            <person name="Butlin R.K."/>
            <person name="Leder E.H."/>
        </authorList>
    </citation>
    <scope>NUCLEOTIDE SEQUENCE [LARGE SCALE GENOMIC DNA]</scope>
    <source>
        <strain evidence="3">Snail1</strain>
        <tissue evidence="3">Muscle</tissue>
    </source>
</reference>
<proteinExistence type="inferred from homology"/>
<dbReference type="PANTHER" id="PTHR43115">
    <property type="entry name" value="DEHYDROGENASE/REDUCTASE SDR FAMILY MEMBER 11"/>
    <property type="match status" value="1"/>
</dbReference>
<evidence type="ECO:0000256" key="2">
    <source>
        <dbReference type="ARBA" id="ARBA00023002"/>
    </source>
</evidence>
<keyword evidence="2" id="KW-0560">Oxidoreductase</keyword>
<sequence length="246" mass="26956">MDRWVGRVALVTGASSGIGHSVAKALVTLGMKVVGCARTVEPIQVLAREMQNQQGSLTAIRCDISKEAEVKNLFQTICKHKKLGTIHVIVNSAGLAHEAPLLSGDTSQWRSMLDVNILGTLTCTREAVNLMEEQGVDDGHIFLLNSMSGHRVLANKNIHFYGSTKYMITALTEGIRNELREKKTQTRVTAISPAVVETNFFGRMYNDTDRAQEFLSSAKVSDCLTNAASGGNKYCLFQMQDNFSLT</sequence>
<protein>
    <recommendedName>
        <fullName evidence="5">Dehydrogenase/reductase SDR family member 11</fullName>
    </recommendedName>
</protein>
<dbReference type="PRINTS" id="PR00081">
    <property type="entry name" value="GDHRDH"/>
</dbReference>
<dbReference type="SUPFAM" id="SSF51735">
    <property type="entry name" value="NAD(P)-binding Rossmann-fold domains"/>
    <property type="match status" value="1"/>
</dbReference>